<dbReference type="AlphaFoldDB" id="A0AAD4NWR2"/>
<gene>
    <name evidence="1" type="ORF">C2S53_013464</name>
</gene>
<accession>A0AAD4NWR2</accession>
<dbReference type="GO" id="GO:0004252">
    <property type="term" value="F:serine-type endopeptidase activity"/>
    <property type="evidence" value="ECO:0007669"/>
    <property type="project" value="InterPro"/>
</dbReference>
<dbReference type="InterPro" id="IPR053307">
    <property type="entry name" value="Mitochondrial_IM_protease"/>
</dbReference>
<dbReference type="PANTHER" id="PTHR47040">
    <property type="entry name" value="OSJNBA0068L06.9 PROTEIN"/>
    <property type="match status" value="1"/>
</dbReference>
<dbReference type="EMBL" id="SDAM02029606">
    <property type="protein sequence ID" value="KAH6755423.1"/>
    <property type="molecule type" value="Genomic_DNA"/>
</dbReference>
<dbReference type="PANTHER" id="PTHR47040:SF1">
    <property type="entry name" value="MITOCHONDRIAL ATP-INDEPENDENT INNER MEMBRANE PROTEASE SUBUNIT 2"/>
    <property type="match status" value="1"/>
</dbReference>
<dbReference type="InterPro" id="IPR019533">
    <property type="entry name" value="Peptidase_S26"/>
</dbReference>
<dbReference type="GO" id="GO:0006465">
    <property type="term" value="P:signal peptide processing"/>
    <property type="evidence" value="ECO:0007669"/>
    <property type="project" value="InterPro"/>
</dbReference>
<dbReference type="SUPFAM" id="SSF51306">
    <property type="entry name" value="LexA/Signal peptidase"/>
    <property type="match status" value="1"/>
</dbReference>
<dbReference type="Gene3D" id="2.10.109.10">
    <property type="entry name" value="Umud Fragment, subunit A"/>
    <property type="match status" value="1"/>
</dbReference>
<dbReference type="Proteomes" id="UP001190926">
    <property type="component" value="Unassembled WGS sequence"/>
</dbReference>
<protein>
    <submittedName>
        <fullName evidence="1">Peptidase S24/S26A/S26B/S26C family protein</fullName>
    </submittedName>
</protein>
<evidence type="ECO:0000313" key="1">
    <source>
        <dbReference type="EMBL" id="KAH6755423.1"/>
    </source>
</evidence>
<dbReference type="CDD" id="cd06530">
    <property type="entry name" value="S26_SPase_I"/>
    <property type="match status" value="1"/>
</dbReference>
<proteinExistence type="predicted"/>
<name>A0AAD4NWR2_PERFH</name>
<dbReference type="InterPro" id="IPR036286">
    <property type="entry name" value="LexA/Signal_pep-like_sf"/>
</dbReference>
<reference evidence="1 2" key="1">
    <citation type="journal article" date="2021" name="Nat. Commun.">
        <title>Incipient diploidization of the medicinal plant Perilla within 10,000 years.</title>
        <authorList>
            <person name="Zhang Y."/>
            <person name="Shen Q."/>
            <person name="Leng L."/>
            <person name="Zhang D."/>
            <person name="Chen S."/>
            <person name="Shi Y."/>
            <person name="Ning Z."/>
            <person name="Chen S."/>
        </authorList>
    </citation>
    <scope>NUCLEOTIDE SEQUENCE [LARGE SCALE GENOMIC DNA]</scope>
    <source>
        <strain evidence="2">cv. PC099</strain>
    </source>
</reference>
<evidence type="ECO:0000313" key="2">
    <source>
        <dbReference type="Proteomes" id="UP001190926"/>
    </source>
</evidence>
<comment type="caution">
    <text evidence="1">The sequence shown here is derived from an EMBL/GenBank/DDBJ whole genome shotgun (WGS) entry which is preliminary data.</text>
</comment>
<sequence>MASSGFHIVSEGPVGYRYGSLEYAFELQSAFSKETSVGGVNLAKSYLRGQIADKEILDTIWKNFLHGRLTFLHWNKGEEMDPTVGTQGGTLLVRKIPAPNPTRVHVGDVVVLKDPEDSANYLVRRLAAIEGYEMGSNDANDESFVLEKDQCWVLADNNKLKPKEAYDSRTFGPVTMANIVGRALYCLRNAVDHGPVKNSHFSTVVDSPVLEVELDVDDMVKNHKA</sequence>
<organism evidence="1 2">
    <name type="scientific">Perilla frutescens var. hirtella</name>
    <name type="common">Perilla citriodora</name>
    <name type="synonym">Perilla setoyensis</name>
    <dbReference type="NCBI Taxonomy" id="608512"/>
    <lineage>
        <taxon>Eukaryota</taxon>
        <taxon>Viridiplantae</taxon>
        <taxon>Streptophyta</taxon>
        <taxon>Embryophyta</taxon>
        <taxon>Tracheophyta</taxon>
        <taxon>Spermatophyta</taxon>
        <taxon>Magnoliopsida</taxon>
        <taxon>eudicotyledons</taxon>
        <taxon>Gunneridae</taxon>
        <taxon>Pentapetalae</taxon>
        <taxon>asterids</taxon>
        <taxon>lamiids</taxon>
        <taxon>Lamiales</taxon>
        <taxon>Lamiaceae</taxon>
        <taxon>Nepetoideae</taxon>
        <taxon>Elsholtzieae</taxon>
        <taxon>Perilla</taxon>
    </lineage>
</organism>
<keyword evidence="2" id="KW-1185">Reference proteome</keyword>